<dbReference type="EMBL" id="CAJNOH010000098">
    <property type="protein sequence ID" value="CAF0865707.1"/>
    <property type="molecule type" value="Genomic_DNA"/>
</dbReference>
<evidence type="ECO:0000256" key="1">
    <source>
        <dbReference type="SAM" id="Phobius"/>
    </source>
</evidence>
<proteinExistence type="predicted"/>
<sequence length="146" mass="15988">MKIKVVTDRITFCSTSLSLSLYACILYLIFNTAFYQLITHLIFYRTLIDFIISCTQINDHPYKKKSFLEWVIEAVDSNQSDPYPQWTEYYIPTVRRQRPVIYVAVPFNPCGGMGGFGGMGGLGGLGGLGGFGGPGGLGGLGGLPLF</sequence>
<dbReference type="Proteomes" id="UP000663854">
    <property type="component" value="Unassembled WGS sequence"/>
</dbReference>
<organism evidence="2 3">
    <name type="scientific">Rotaria sordida</name>
    <dbReference type="NCBI Taxonomy" id="392033"/>
    <lineage>
        <taxon>Eukaryota</taxon>
        <taxon>Metazoa</taxon>
        <taxon>Spiralia</taxon>
        <taxon>Gnathifera</taxon>
        <taxon>Rotifera</taxon>
        <taxon>Eurotatoria</taxon>
        <taxon>Bdelloidea</taxon>
        <taxon>Philodinida</taxon>
        <taxon>Philodinidae</taxon>
        <taxon>Rotaria</taxon>
    </lineage>
</organism>
<protein>
    <submittedName>
        <fullName evidence="2">Uncharacterized protein</fullName>
    </submittedName>
</protein>
<keyword evidence="1" id="KW-0812">Transmembrane</keyword>
<name>A0A813XED7_9BILA</name>
<evidence type="ECO:0000313" key="2">
    <source>
        <dbReference type="EMBL" id="CAF0865707.1"/>
    </source>
</evidence>
<gene>
    <name evidence="2" type="ORF">PYM288_LOCUS7779</name>
</gene>
<comment type="caution">
    <text evidence="2">The sequence shown here is derived from an EMBL/GenBank/DDBJ whole genome shotgun (WGS) entry which is preliminary data.</text>
</comment>
<reference evidence="2" key="1">
    <citation type="submission" date="2021-02" db="EMBL/GenBank/DDBJ databases">
        <authorList>
            <person name="Nowell W R."/>
        </authorList>
    </citation>
    <scope>NUCLEOTIDE SEQUENCE</scope>
</reference>
<feature type="transmembrane region" description="Helical" evidence="1">
    <location>
        <begin position="20"/>
        <end position="43"/>
    </location>
</feature>
<accession>A0A813XED7</accession>
<evidence type="ECO:0000313" key="3">
    <source>
        <dbReference type="Proteomes" id="UP000663854"/>
    </source>
</evidence>
<keyword evidence="1" id="KW-1133">Transmembrane helix</keyword>
<keyword evidence="1" id="KW-0472">Membrane</keyword>
<dbReference type="PROSITE" id="PS51257">
    <property type="entry name" value="PROKAR_LIPOPROTEIN"/>
    <property type="match status" value="1"/>
</dbReference>
<dbReference type="AlphaFoldDB" id="A0A813XED7"/>